<gene>
    <name evidence="2" type="primary">jg4980</name>
    <name evidence="2" type="ORF">PAEG_LOCUS5954</name>
</gene>
<evidence type="ECO:0000313" key="2">
    <source>
        <dbReference type="EMBL" id="CAH2218107.1"/>
    </source>
</evidence>
<feature type="compositionally biased region" description="Polar residues" evidence="1">
    <location>
        <begin position="550"/>
        <end position="571"/>
    </location>
</feature>
<name>A0A8S4QY98_9NEOP</name>
<comment type="caution">
    <text evidence="2">The sequence shown here is derived from an EMBL/GenBank/DDBJ whole genome shotgun (WGS) entry which is preliminary data.</text>
</comment>
<feature type="region of interest" description="Disordered" evidence="1">
    <location>
        <begin position="87"/>
        <end position="269"/>
    </location>
</feature>
<evidence type="ECO:0000256" key="1">
    <source>
        <dbReference type="SAM" id="MobiDB-lite"/>
    </source>
</evidence>
<feature type="region of interest" description="Disordered" evidence="1">
    <location>
        <begin position="1"/>
        <end position="71"/>
    </location>
</feature>
<feature type="compositionally biased region" description="Polar residues" evidence="1">
    <location>
        <begin position="242"/>
        <end position="266"/>
    </location>
</feature>
<protein>
    <submittedName>
        <fullName evidence="2">Jg4980 protein</fullName>
    </submittedName>
</protein>
<feature type="compositionally biased region" description="Polar residues" evidence="1">
    <location>
        <begin position="37"/>
        <end position="48"/>
    </location>
</feature>
<feature type="compositionally biased region" description="Polar residues" evidence="1">
    <location>
        <begin position="457"/>
        <end position="502"/>
    </location>
</feature>
<dbReference type="EMBL" id="CAKXAJ010019047">
    <property type="protein sequence ID" value="CAH2218107.1"/>
    <property type="molecule type" value="Genomic_DNA"/>
</dbReference>
<feature type="region of interest" description="Disordered" evidence="1">
    <location>
        <begin position="407"/>
        <end position="524"/>
    </location>
</feature>
<organism evidence="2 3">
    <name type="scientific">Pararge aegeria aegeria</name>
    <dbReference type="NCBI Taxonomy" id="348720"/>
    <lineage>
        <taxon>Eukaryota</taxon>
        <taxon>Metazoa</taxon>
        <taxon>Ecdysozoa</taxon>
        <taxon>Arthropoda</taxon>
        <taxon>Hexapoda</taxon>
        <taxon>Insecta</taxon>
        <taxon>Pterygota</taxon>
        <taxon>Neoptera</taxon>
        <taxon>Endopterygota</taxon>
        <taxon>Lepidoptera</taxon>
        <taxon>Glossata</taxon>
        <taxon>Ditrysia</taxon>
        <taxon>Papilionoidea</taxon>
        <taxon>Nymphalidae</taxon>
        <taxon>Satyrinae</taxon>
        <taxon>Satyrini</taxon>
        <taxon>Parargina</taxon>
        <taxon>Pararge</taxon>
    </lineage>
</organism>
<proteinExistence type="predicted"/>
<dbReference type="OrthoDB" id="7430688at2759"/>
<feature type="compositionally biased region" description="Basic and acidic residues" evidence="1">
    <location>
        <begin position="91"/>
        <end position="240"/>
    </location>
</feature>
<feature type="region of interest" description="Disordered" evidence="1">
    <location>
        <begin position="294"/>
        <end position="314"/>
    </location>
</feature>
<feature type="non-terminal residue" evidence="2">
    <location>
        <position position="1"/>
    </location>
</feature>
<dbReference type="Proteomes" id="UP000838756">
    <property type="component" value="Unassembled WGS sequence"/>
</dbReference>
<reference evidence="2" key="1">
    <citation type="submission" date="2022-03" db="EMBL/GenBank/DDBJ databases">
        <authorList>
            <person name="Lindestad O."/>
        </authorList>
    </citation>
    <scope>NUCLEOTIDE SEQUENCE</scope>
</reference>
<feature type="region of interest" description="Disordered" evidence="1">
    <location>
        <begin position="545"/>
        <end position="571"/>
    </location>
</feature>
<feature type="compositionally biased region" description="Polar residues" evidence="1">
    <location>
        <begin position="1"/>
        <end position="12"/>
    </location>
</feature>
<keyword evidence="3" id="KW-1185">Reference proteome</keyword>
<feature type="compositionally biased region" description="Basic and acidic residues" evidence="1">
    <location>
        <begin position="416"/>
        <end position="431"/>
    </location>
</feature>
<dbReference type="AlphaFoldDB" id="A0A8S4QY98"/>
<sequence>SSYKGYENQGSQMAKKPLPQPAYYQAQHEQPGAVNEWNVQPAYSSYPEQSRRLPDDEGDEPKWRERQGARSSLMLDDESRWVENRYQSDSSRYEQGYRRSLERDDEISGNRLTQFDKSRQDESDGRDRRDHSQGRRDDGRRSSKRNDDHMRPRPIDRSPPRDRNFESRRRSNFDERGRDSDHTDSRRAIDHRERDRDQRHGSDRYEKPRERDRYNEPRDGNKPRRDHDYGQRDFGKKRPYSDVSQTSSRTYGNNPDNSTFSKSNTKIFERNYEDPTTGAYATYKRLRFSQNDYAGPADANLKQNDAPKSGNKPGPPLLQMVKRHNNWRYQIAAILAKEIISTAHPGRVPNYPVIYKKLKECVVARIDVHLGDTIVSSLKEMLYGYRSRFPPDDDVGFYKAVLEKIERDQEESATDTAKDKTPDDRNNEMTKKPNQRAENAAKGGLLPPPFKLPGAGNNPQPTVPSFQNRASSAPSFQTRPTSTPPFQNRTPNPTSQVQNRHQNPTMPFANNPPNPNPYFKNLGTTTAPQFQKRAPVLTPQFRSRAPTPAPNFQNRAPISTPQFQKSAPTSTPQVMNAGLLSFPVLQQCRAPIPTIRPPKPPQKKPSQSNNLANSEVNAKNPLSKFIFCYDIFNP</sequence>
<feature type="compositionally biased region" description="Basic and acidic residues" evidence="1">
    <location>
        <begin position="49"/>
        <end position="68"/>
    </location>
</feature>
<feature type="region of interest" description="Disordered" evidence="1">
    <location>
        <begin position="591"/>
        <end position="615"/>
    </location>
</feature>
<accession>A0A8S4QY98</accession>
<evidence type="ECO:0000313" key="3">
    <source>
        <dbReference type="Proteomes" id="UP000838756"/>
    </source>
</evidence>